<dbReference type="GO" id="GO:0071555">
    <property type="term" value="P:cell wall organization"/>
    <property type="evidence" value="ECO:0007669"/>
    <property type="project" value="UniProtKB-KW"/>
</dbReference>
<feature type="transmembrane region" description="Helical" evidence="5">
    <location>
        <begin position="30"/>
        <end position="52"/>
    </location>
</feature>
<dbReference type="InterPro" id="IPR009009">
    <property type="entry name" value="RlpA-like_DPBB"/>
</dbReference>
<name>A0A286ICK9_9HYPH</name>
<reference evidence="8" key="1">
    <citation type="submission" date="2017-08" db="EMBL/GenBank/DDBJ databases">
        <authorList>
            <person name="Varghese N."/>
            <person name="Submissions S."/>
        </authorList>
    </citation>
    <scope>NUCLEOTIDE SEQUENCE [LARGE SCALE GENOMIC DNA]</scope>
    <source>
        <strain evidence="8">KCTC 23107</strain>
    </source>
</reference>
<dbReference type="AlphaFoldDB" id="A0A286ICK9"/>
<dbReference type="NCBIfam" id="TIGR00413">
    <property type="entry name" value="rlpA"/>
    <property type="match status" value="1"/>
</dbReference>
<dbReference type="PANTHER" id="PTHR34183:SF1">
    <property type="entry name" value="ENDOLYTIC PEPTIDOGLYCAN TRANSGLYCOSYLASE RLPA"/>
    <property type="match status" value="1"/>
</dbReference>
<dbReference type="InterPro" id="IPR036908">
    <property type="entry name" value="RlpA-like_sf"/>
</dbReference>
<proteinExistence type="inferred from homology"/>
<accession>A0A286ICK9</accession>
<dbReference type="GO" id="GO:0000270">
    <property type="term" value="P:peptidoglycan metabolic process"/>
    <property type="evidence" value="ECO:0007669"/>
    <property type="project" value="UniProtKB-UniRule"/>
</dbReference>
<keyword evidence="8" id="KW-1185">Reference proteome</keyword>
<dbReference type="InterPro" id="IPR034718">
    <property type="entry name" value="RlpA"/>
</dbReference>
<evidence type="ECO:0000256" key="5">
    <source>
        <dbReference type="SAM" id="Phobius"/>
    </source>
</evidence>
<evidence type="ECO:0000313" key="7">
    <source>
        <dbReference type="EMBL" id="SOE17044.1"/>
    </source>
</evidence>
<sequence length="151" mass="16386">MIFETLFWPGLAFNNRRETKRDRKLTPTKLNAPLVGLFLAAFIIVAATLASISQASAAGPSCGRASWYALTSKTASGERMDPSKLTAAHPRLRFGTKVEVVNQRNGKSVVVRINDRGPFIKGRIIDVSKAAAGHIGMIKSGVEKVCYRVIS</sequence>
<dbReference type="PANTHER" id="PTHR34183">
    <property type="entry name" value="ENDOLYTIC PEPTIDOGLYCAN TRANSGLYCOSYLASE RLPA"/>
    <property type="match status" value="1"/>
</dbReference>
<dbReference type="Gene3D" id="2.40.40.10">
    <property type="entry name" value="RlpA-like domain"/>
    <property type="match status" value="1"/>
</dbReference>
<gene>
    <name evidence="3" type="primary">rlpA</name>
    <name evidence="7" type="ORF">SAMN05877838_1931</name>
</gene>
<keyword evidence="1 3" id="KW-0456">Lyase</keyword>
<evidence type="ECO:0000313" key="8">
    <source>
        <dbReference type="Proteomes" id="UP000219465"/>
    </source>
</evidence>
<keyword evidence="5" id="KW-0812">Transmembrane</keyword>
<protein>
    <recommendedName>
        <fullName evidence="3">Endolytic peptidoglycan transglycosylase RlpA</fullName>
        <ecNumber evidence="3">4.2.2.-</ecNumber>
    </recommendedName>
</protein>
<keyword evidence="7" id="KW-0449">Lipoprotein</keyword>
<dbReference type="EMBL" id="OCPC01000002">
    <property type="protein sequence ID" value="SOE17044.1"/>
    <property type="molecule type" value="Genomic_DNA"/>
</dbReference>
<evidence type="ECO:0000256" key="4">
    <source>
        <dbReference type="RuleBase" id="RU003495"/>
    </source>
</evidence>
<dbReference type="Pfam" id="PF03330">
    <property type="entry name" value="DPBB_1"/>
    <property type="match status" value="1"/>
</dbReference>
<keyword evidence="5" id="KW-1133">Transmembrane helix</keyword>
<organism evidence="7 8">
    <name type="scientific">Hoeflea halophila</name>
    <dbReference type="NCBI Taxonomy" id="714899"/>
    <lineage>
        <taxon>Bacteria</taxon>
        <taxon>Pseudomonadati</taxon>
        <taxon>Pseudomonadota</taxon>
        <taxon>Alphaproteobacteria</taxon>
        <taxon>Hyphomicrobiales</taxon>
        <taxon>Rhizobiaceae</taxon>
        <taxon>Hoeflea</taxon>
    </lineage>
</organism>
<feature type="domain" description="RlpA-like protein double-psi beta-barrel" evidence="6">
    <location>
        <begin position="61"/>
        <end position="147"/>
    </location>
</feature>
<comment type="function">
    <text evidence="3">Lytic transglycosylase with a strong preference for naked glycan strands that lack stem peptides.</text>
</comment>
<evidence type="ECO:0000256" key="1">
    <source>
        <dbReference type="ARBA" id="ARBA00023239"/>
    </source>
</evidence>
<dbReference type="InterPro" id="IPR012997">
    <property type="entry name" value="RplA"/>
</dbReference>
<dbReference type="CDD" id="cd22268">
    <property type="entry name" value="DPBB_RlpA-like"/>
    <property type="match status" value="1"/>
</dbReference>
<dbReference type="GO" id="GO:0008932">
    <property type="term" value="F:lytic endotransglycosylase activity"/>
    <property type="evidence" value="ECO:0007669"/>
    <property type="project" value="UniProtKB-UniRule"/>
</dbReference>
<evidence type="ECO:0000256" key="2">
    <source>
        <dbReference type="ARBA" id="ARBA00023316"/>
    </source>
</evidence>
<keyword evidence="5" id="KW-0472">Membrane</keyword>
<evidence type="ECO:0000259" key="6">
    <source>
        <dbReference type="Pfam" id="PF03330"/>
    </source>
</evidence>
<keyword evidence="2 3" id="KW-0961">Cell wall biogenesis/degradation</keyword>
<comment type="similarity">
    <text evidence="3 4">Belongs to the RlpA family.</text>
</comment>
<evidence type="ECO:0000256" key="3">
    <source>
        <dbReference type="HAMAP-Rule" id="MF_02071"/>
    </source>
</evidence>
<dbReference type="Proteomes" id="UP000219465">
    <property type="component" value="Unassembled WGS sequence"/>
</dbReference>
<dbReference type="HAMAP" id="MF_02071">
    <property type="entry name" value="RlpA"/>
    <property type="match status" value="1"/>
</dbReference>
<dbReference type="SUPFAM" id="SSF50685">
    <property type="entry name" value="Barwin-like endoglucanases"/>
    <property type="match status" value="1"/>
</dbReference>
<dbReference type="EC" id="4.2.2.-" evidence="3"/>